<reference evidence="1" key="2">
    <citation type="submission" date="2021-09" db="EMBL/GenBank/DDBJ databases">
        <authorList>
            <person name="Gilroy R."/>
        </authorList>
    </citation>
    <scope>NUCLEOTIDE SEQUENCE</scope>
    <source>
        <strain evidence="1">ChiBcec21-2208</strain>
    </source>
</reference>
<feature type="non-terminal residue" evidence="1">
    <location>
        <position position="1"/>
    </location>
</feature>
<reference evidence="1" key="1">
    <citation type="journal article" date="2021" name="PeerJ">
        <title>Extensive microbial diversity within the chicken gut microbiome revealed by metagenomics and culture.</title>
        <authorList>
            <person name="Gilroy R."/>
            <person name="Ravi A."/>
            <person name="Getino M."/>
            <person name="Pursley I."/>
            <person name="Horton D.L."/>
            <person name="Alikhan N.F."/>
            <person name="Baker D."/>
            <person name="Gharbi K."/>
            <person name="Hall N."/>
            <person name="Watson M."/>
            <person name="Adriaenssens E.M."/>
            <person name="Foster-Nyarko E."/>
            <person name="Jarju S."/>
            <person name="Secka A."/>
            <person name="Antonio M."/>
            <person name="Oren A."/>
            <person name="Chaudhuri R.R."/>
            <person name="La Ragione R."/>
            <person name="Hildebrand F."/>
            <person name="Pallen M.J."/>
        </authorList>
    </citation>
    <scope>NUCLEOTIDE SEQUENCE</scope>
    <source>
        <strain evidence="1">ChiBcec21-2208</strain>
    </source>
</reference>
<evidence type="ECO:0000313" key="1">
    <source>
        <dbReference type="EMBL" id="HJG27468.1"/>
    </source>
</evidence>
<gene>
    <name evidence="1" type="ORF">K8V20_02310</name>
</gene>
<organism evidence="1 2">
    <name type="scientific">Subdoligranulum variabile</name>
    <dbReference type="NCBI Taxonomy" id="214851"/>
    <lineage>
        <taxon>Bacteria</taxon>
        <taxon>Bacillati</taxon>
        <taxon>Bacillota</taxon>
        <taxon>Clostridia</taxon>
        <taxon>Eubacteriales</taxon>
        <taxon>Oscillospiraceae</taxon>
        <taxon>Subdoligranulum</taxon>
    </lineage>
</organism>
<dbReference type="Proteomes" id="UP000782880">
    <property type="component" value="Unassembled WGS sequence"/>
</dbReference>
<protein>
    <submittedName>
        <fullName evidence="1">Tubulin-like doman-containing protein</fullName>
    </submittedName>
</protein>
<evidence type="ECO:0000313" key="2">
    <source>
        <dbReference type="Proteomes" id="UP000782880"/>
    </source>
</evidence>
<name>A0A921IIW2_9FIRM</name>
<dbReference type="EMBL" id="DYVE01000062">
    <property type="protein sequence ID" value="HJG27468.1"/>
    <property type="molecule type" value="Genomic_DNA"/>
</dbReference>
<proteinExistence type="predicted"/>
<accession>A0A921IIW2</accession>
<sequence length="525" mass="58351">IGGTGSRVAEAYVYAASAGLLNNNTKTLVFVVDKDIDCGNTTRLIKTIDEYREMRECTGLSLPEIERCDWCVEKAMQQLNPNVAKGGHVSFADVARNPGTNDTLLVDLMHSREEQDFDLQKGFYGHPSLGAALYGLLTETPVFQSAANTLVNQIRTELASASGEVRTYFVGSMFGGTGASLLPNVARTLHEDPKIGQNPNYRQAACLMLPYFKFQAPTNQQGAPVNFATFDEKTATALDFYAKDPTLVSTDYKPRNDPAHAPAVFDEVYLFGRKPLEPTCPAYTLGGKDQVHTFTVVDLFAALGGVEFFNGATVQVPQGMPHLYSADMPTPCVNWPQVPNANAQPRFEQMMRFCYAFLNVLYPTFAQPRRELARLQFLKNMYGADGWRQGGPARLPQDLDFGKEVQRIAPFCEKFMRFFVDLHRCNTTVAPGSVDLFTSVLKLDHMALLDSTDQLQPLSWFYENNELLRKSFKPDNILVGQRATAVPDGASLHGALSKYRFDLNAHPGLTGIYRAVYEIMQVKVR</sequence>
<comment type="caution">
    <text evidence="1">The sequence shown here is derived from an EMBL/GenBank/DDBJ whole genome shotgun (WGS) entry which is preliminary data.</text>
</comment>
<dbReference type="AlphaFoldDB" id="A0A921IIW2"/>